<dbReference type="EMBL" id="CADCXV010000335">
    <property type="protein sequence ID" value="CAB0029591.1"/>
    <property type="molecule type" value="Genomic_DNA"/>
</dbReference>
<evidence type="ECO:0000313" key="2">
    <source>
        <dbReference type="EMBL" id="CAB0029591.1"/>
    </source>
</evidence>
<feature type="compositionally biased region" description="Low complexity" evidence="1">
    <location>
        <begin position="1"/>
        <end position="19"/>
    </location>
</feature>
<evidence type="ECO:0000256" key="1">
    <source>
        <dbReference type="SAM" id="MobiDB-lite"/>
    </source>
</evidence>
<feature type="region of interest" description="Disordered" evidence="1">
    <location>
        <begin position="1"/>
        <end position="45"/>
    </location>
</feature>
<evidence type="ECO:0000313" key="3">
    <source>
        <dbReference type="Proteomes" id="UP000479190"/>
    </source>
</evidence>
<reference evidence="2 3" key="1">
    <citation type="submission" date="2020-02" db="EMBL/GenBank/DDBJ databases">
        <authorList>
            <person name="Ferguson B K."/>
        </authorList>
    </citation>
    <scope>NUCLEOTIDE SEQUENCE [LARGE SCALE GENOMIC DNA]</scope>
</reference>
<feature type="compositionally biased region" description="Acidic residues" evidence="1">
    <location>
        <begin position="20"/>
        <end position="41"/>
    </location>
</feature>
<proteinExistence type="predicted"/>
<dbReference type="Proteomes" id="UP000479190">
    <property type="component" value="Unassembled WGS sequence"/>
</dbReference>
<dbReference type="AlphaFoldDB" id="A0A6H5HZK8"/>
<accession>A0A6H5HZK8</accession>
<protein>
    <submittedName>
        <fullName evidence="2">Uncharacterized protein</fullName>
    </submittedName>
</protein>
<keyword evidence="3" id="KW-1185">Reference proteome</keyword>
<sequence length="161" mass="18794">MSSSSSDESDESFYSSSESDGYDSESDDYDSESNDYDSEDEDHPKNVSKVEKLKILREKTNFLKEKKRIQLINRLYRLIRHWKDDLPDLRDIFRDCEIEFLLSESVIDGNGVSKIMQEKNSSILWLAPATRTKLKLTKMESHYWNATRHCIGFLKYTTGST</sequence>
<organism evidence="2 3">
    <name type="scientific">Trichogramma brassicae</name>
    <dbReference type="NCBI Taxonomy" id="86971"/>
    <lineage>
        <taxon>Eukaryota</taxon>
        <taxon>Metazoa</taxon>
        <taxon>Ecdysozoa</taxon>
        <taxon>Arthropoda</taxon>
        <taxon>Hexapoda</taxon>
        <taxon>Insecta</taxon>
        <taxon>Pterygota</taxon>
        <taxon>Neoptera</taxon>
        <taxon>Endopterygota</taxon>
        <taxon>Hymenoptera</taxon>
        <taxon>Apocrita</taxon>
        <taxon>Proctotrupomorpha</taxon>
        <taxon>Chalcidoidea</taxon>
        <taxon>Trichogrammatidae</taxon>
        <taxon>Trichogramma</taxon>
    </lineage>
</organism>
<name>A0A6H5HZK8_9HYME</name>
<gene>
    <name evidence="2" type="ORF">TBRA_LOCUS1620</name>
</gene>